<dbReference type="InterPro" id="IPR049552">
    <property type="entry name" value="PKS_DH_N"/>
</dbReference>
<dbReference type="InterPro" id="IPR036291">
    <property type="entry name" value="NAD(P)-bd_dom_sf"/>
</dbReference>
<dbReference type="GO" id="GO:0016874">
    <property type="term" value="F:ligase activity"/>
    <property type="evidence" value="ECO:0007669"/>
    <property type="project" value="UniProtKB-KW"/>
</dbReference>
<dbReference type="GO" id="GO:0004315">
    <property type="term" value="F:3-oxoacyl-[acyl-carrier-protein] synthase activity"/>
    <property type="evidence" value="ECO:0007669"/>
    <property type="project" value="InterPro"/>
</dbReference>
<dbReference type="PANTHER" id="PTHR43775:SF20">
    <property type="entry name" value="HYBRID PKS-NRPS SYNTHETASE APDA"/>
    <property type="match status" value="1"/>
</dbReference>
<feature type="domain" description="Ketosynthase family 3 (KS3)" evidence="14">
    <location>
        <begin position="9"/>
        <end position="441"/>
    </location>
</feature>
<keyword evidence="17" id="KW-1185">Reference proteome</keyword>
<evidence type="ECO:0000259" key="15">
    <source>
        <dbReference type="PROSITE" id="PS52019"/>
    </source>
</evidence>
<evidence type="ECO:0000256" key="4">
    <source>
        <dbReference type="ARBA" id="ARBA00022598"/>
    </source>
</evidence>
<dbReference type="PROSITE" id="PS00455">
    <property type="entry name" value="AMP_BINDING"/>
    <property type="match status" value="1"/>
</dbReference>
<dbReference type="InterPro" id="IPR014030">
    <property type="entry name" value="Ketoacyl_synth_N"/>
</dbReference>
<evidence type="ECO:0000256" key="3">
    <source>
        <dbReference type="ARBA" id="ARBA00022553"/>
    </source>
</evidence>
<dbReference type="GO" id="GO:0032259">
    <property type="term" value="P:methylation"/>
    <property type="evidence" value="ECO:0007669"/>
    <property type="project" value="UniProtKB-KW"/>
</dbReference>
<dbReference type="Gene3D" id="3.40.366.10">
    <property type="entry name" value="Malonyl-Coenzyme A Acyl Carrier Protein, domain 2"/>
    <property type="match status" value="1"/>
</dbReference>
<dbReference type="PROSITE" id="PS00012">
    <property type="entry name" value="PHOSPHOPANTETHEINE"/>
    <property type="match status" value="1"/>
</dbReference>
<dbReference type="Gene3D" id="3.10.129.110">
    <property type="entry name" value="Polyketide synthase dehydratase"/>
    <property type="match status" value="1"/>
</dbReference>
<dbReference type="SMART" id="SM00826">
    <property type="entry name" value="PKS_DH"/>
    <property type="match status" value="1"/>
</dbReference>
<dbReference type="InterPro" id="IPR029063">
    <property type="entry name" value="SAM-dependent_MTases_sf"/>
</dbReference>
<dbReference type="CDD" id="cd02440">
    <property type="entry name" value="AdoMet_MTases"/>
    <property type="match status" value="1"/>
</dbReference>
<dbReference type="EMBL" id="JAAGWQ010000142">
    <property type="protein sequence ID" value="KAF5663828.1"/>
    <property type="molecule type" value="Genomic_DNA"/>
</dbReference>
<keyword evidence="6" id="KW-0808">Transferase</keyword>
<name>A0A8H5WMS3_FUSHE</name>
<dbReference type="NCBIfam" id="TIGR01733">
    <property type="entry name" value="AA-adenyl-dom"/>
    <property type="match status" value="1"/>
</dbReference>
<dbReference type="Gene3D" id="3.30.559.30">
    <property type="entry name" value="Nonribosomal peptide synthetase, condensation domain"/>
    <property type="match status" value="1"/>
</dbReference>
<dbReference type="InterPro" id="IPR042099">
    <property type="entry name" value="ANL_N_sf"/>
</dbReference>
<dbReference type="Pfam" id="PF14765">
    <property type="entry name" value="PS-DH"/>
    <property type="match status" value="1"/>
</dbReference>
<dbReference type="Pfam" id="PF00668">
    <property type="entry name" value="Condensation"/>
    <property type="match status" value="1"/>
</dbReference>
<dbReference type="InterPro" id="IPR000873">
    <property type="entry name" value="AMP-dep_synth/lig_dom"/>
</dbReference>
<dbReference type="Pfam" id="PF08242">
    <property type="entry name" value="Methyltransf_12"/>
    <property type="match status" value="1"/>
</dbReference>
<dbReference type="Pfam" id="PF21089">
    <property type="entry name" value="PKS_DH_N"/>
    <property type="match status" value="1"/>
</dbReference>
<dbReference type="SUPFAM" id="SSF55048">
    <property type="entry name" value="Probable ACP-binding domain of malonyl-CoA ACP transacylase"/>
    <property type="match status" value="1"/>
</dbReference>
<sequence>MSQTEAGPREPIAVIGSACRFPGSSNSPSKLWDLLREPYDTAKEFDAERLNLERFYHISGDTHGSTDVANKSYLLEEDTRLFDAAFFGISPLEASGMDPQQRILLEATYEAFESAGMTLEQLRGSLTSVHVGVMTSDWANIQARDTETIAKYNATGSANSIMSNRISYVFDLRGPSETIDTACSSSLVALHNATLGLLNGDCDSAVVAGVNLILDPAPYINESKLHMLSPDSRSRMWDKDANGYARGEGAGAVLLKTLSRALKDGDHIEGLIRSTGVNSDGQSPGITMPFAPTQTALIRKTYARAGLDPKKDRPQYFECHGTGTPAGDPVEARAISDAFSGGDLSVENPIYVGSVKTIIGHLEGGAGIAGLIKVLLAIKHRIIPPNMLFNELNPSVAPFYGPLQIPTTAIPWPELPPGVPARASVNSFGFGGTNAHAIIESYDDTICDTTPHEVLGPFILSAKSGDSLMRIVKAYMDRIREDPSLNITTLSSILQSRRTTHRVRAHFSGSSREALLADMADFLDKHAKAAGDNIGHIPKLVNSRERSGILGVFTGQGAQWPAMGRELIQSSPVFRRTLEECEAVLARLPEKDRPQWSLLGELTADDSTSRIAEAVISQPLCTAIQLALMNLLTEAGVRFDAVVGHSSGEIAATYAAGILTLKGAMQISYYRGLHAKLACGDEGTTGGMIAAGLSLMQAREFIARPEFKGRISVAACNAPRTVTLSGDSDAIAQAKVELDKDNIFARQLKVDTAYHSHQMLPCAEPYLKDLLACDIEVKQPQKGQCVWNSSVRGDTQLLRGDLSSLKGQYWVDNMVRTVLFSQAIESSIWHGGPYDLIMEVGPHPALKGPTEQTMKASYGSVPIYTGVLDRKKTADVSFSAAIGITWAQLGPSFVDFSGYRDAFHKTGKAPAVRMIKDLPLYSWDHDKIYWREGRMSRRFRLGRDSSHELLGRRTLDDNEFELRWRNVLKLSEMPWLRGHQVLDEVLLPGASYVSIAIEAGKHLATDAGKVMSLVEVEDIQILRPVVVPDNNAGVETLFTASVIQRTRDMIKTTFTYYVCPDENVGSMLQTCKGHLTVHIKNNHDDSGILPPREQTPPNLASINTEQVYSLFKGIGLDYTGAFKSITGINRCLNYANTTATWQDTSLSDEYMLHPAVLDVAFQTLFIAKAHPASKQITSALLPSHIDRVRIDPTVLIVQSGSGMPSKAEVETWAVSQTATSLRGDLNIYEPESGATFLQVEGLAVNMVGASQATSDRSMFSKTVWGNDASLGITDPERDEAQDAKGMKMAHAVERVAMFYVKRIVDQIPVPERSDFVWYHQRMFEAFENHIRVVAAGEHPIIKAEWLRDDASIFEEINAKYGDEIDIKLLHAVGNHLAEVVRGKAQLLEVMTKDDMLNRFYMEGYASIPTNKFVGDVMKQLTFKHPRAKILEIGAGTGGTSWSILNTIKDAYDSYTYTDISSGFFPNAAEKFSNFAHKMVFKVLNVEDEPTDQGFEEGSYDIIVAALVLHATHDLKRTLSNTRKLLKPGGYLVLLELTGITSVRATFIMGGLEGWWLGADDGRRLTPLVTAVEWDSVLQETGFSGAETVVYDLPDENKHCTSLIVSQAIDDDFLRLREPLSYKSDFQPPTEPVLIIGGKKLWTNKVISEVKKILPRSWQRKLQVVEGIDKVDISQLSPRMDTIVLQDADESVFATTMTKHRLERLQSLLINSKNMLWVTTAGKSHTPRASLIQGITRVVPAELPHLNTQLLGLSTEQSPSAAAGHTVEAFLRMLQIDQASSSHEILWAHEPELEISVDGQANIPRVIPDVDLNDMYNASKRSISKAFNAKDVAVEAVVINGKVVLQSVDMVTDTADCIQIEVHSTLHIPGFNDESLYLVLGKAGSDWVVAMSPTNSSFLVLDSKVVATVSAEYGTPKSLSSLASNILVRSVAAIADTGKSVLFYEADEAFAHLADSVLRKKNIKAQFATSRASAPPGWIHLHSLSSQRSLERRVPRDIGVVVDCSDGLTTHTMALMASAPKNCKGYRLGATLVSSAISNSGVSVGKFIEESINEVQSTPTQIEFISASNLTGVSSTALLSKHFVTDWTNRDTMTLTIKPLDPHTLFKPDRTYFMAGMAGGLGLSICEWMIRNGAKNLVITSRNPKLQDATLQEARRVGATIKVMPMDLTEKESVESVVREIRSSMPPIAGVCNAGMVLKDGFFVDMDVEQLNDTLAAKVLGSEHLDSVFEDFKLDFFICLGSVASVIGNVGQSNYHAANLFMASLIQQRRSRGLAGSIIHIAYVTDVGYVTRQERDRQLDSHFRKVRLMPTSETDVHHAFMEAIRGGKPGSSGGSHEIIMGIEPLDEPVPLDQQPLWMRDPRFGHFAPPTSLHSQREGKVPGSVGNVKQSIEEAESQEEAVVAVTKAFCGKLETMLQLASGSVNIARPIIDIGIDSLVAVEIRTWFLKELGADVPVVKILGGDTVEQVSTLATKKVMARIIENKTSQPQDETKSSSVPSLAAPTTSTQSPASSLPVTPGGSRAPSPPVRIEETTVPLSEQSTVEIATTKDDLKTGPIATTLAFESDNVRPSDIDSNGQQGKLLFACAIPVVDVLTGADVQFEHSIETTLPEFLSEQSMSPAQTRMWFISTHAEDPAAYNMVFRYHVKGPVSITRLRHALSTIAHHHEALRTCFFARLGDGHPMQGILASSPVQLRHVQVEDEDLVDSEMKRLASRHWRLDQGNAFELVLMSRDLEDHEIFFAYHHILMDVVGLGIVLRDLDLAYQLKLLDRNTTSYLDYSTTQLELERTDDFHKRMSFWESEFATLPDTLPLLPMASVTSRPWNTDNHCHHQYRQLQPEQFQRVKQTCQRLGISQFHFHLAVLQILLAKYTGVEDICVGIVDANRSDARFAQTVGYFVNMLPVRAAVPRTATFSNIAKTASRKTLTVLNEAAVPFDRLLTHLKVPRSGGLTPLFQAALNYRMGSIWEMPLGGAKLLLSDVKDAINPFDLSLGVAETPTGCVVELYSLSSLYSQEACSLILESYMRLLDIFSADSGTDIVSVTIHDQVQVDKAIKLGKGPVVKYDWPSTLSHRLQYIISLYPDEVAVKDTLTQATYAELNSRLHRVADILLRQGCTAGSRIAVLCNPSLDFVVSMLAVLHIGAIYVPLDVSLPTSRHASMIKTSQPAILLCHSATTERAHLLSNESGMHLPEVMVDNTNSDDAANIVYTTATTFPDAPAVLLFTSGSTGTPKGIMLTQANFINHLALKADVLSLKREIVLQQSSFGFDMSLIQTFCALANGGRLIIAPYDLRRDPVELPKLVYQEDVTLTIATPSEYLAWLRYGTDSLIKAECWRHACMGGEKVSSQLRDEFGRLGLEQLELTNCYGPTEITAAATFQTIQNGQHSSDLSVGKALPNYSILILDSTGAPQPVGHTGEICIGGSGVALGYLDLVDETNRKFGTTNDEQRLYLTGDKGRLQADGTLLYLGRLDGDTQIKLRGLRVELQDVENAVLEASGGLISGAVVSLRNDTLVAHVTLSVDNSPVDHDVVLDILARVSLPQYFVPASITVLSVFPTTSNGKIDRAEIARLPVSTPTRTSQSAFSPREKMTVREGELRLLWERVLPAVSNHGSIVPSSDFFSLGGNSMLLMKLQAAIRETMTVQVSTRALYQASTLRGMAEAISQLRQEQSVIDAEHDIDWDAETAIPSWLIKQLQQASPSRQPKVPKTGIQVMMTGATGFLGGHLLRSLLASTQVMKIHCIAILADQQDALPHDDKIQYYTGSLLSPTLGLSTDQCDDLADSIDVIIHAGSSGHCLNTYASLRVPNVHSTHFLASMAACNSIPLLFLSSNRVVLLSGDEATPPTSVSRFYPATDGLEGHMMSRWASEVFLEKLVEYVGGSSPKHSPWTVSVHRSSVVVSDQAPNSDALNAILRYSVSMRCVPRLDRVKGFMDLVPLDKVVSELSEWTVRLAQGQSTASIQFKHHSGGIKVPAHKLREHLDDLYDVKFQEVGMREWLDLASEAGMDPLITAYIEGILENDAPMVFPYMGE</sequence>
<dbReference type="PANTHER" id="PTHR43775">
    <property type="entry name" value="FATTY ACID SYNTHASE"/>
    <property type="match status" value="1"/>
</dbReference>
<dbReference type="GO" id="GO:0031177">
    <property type="term" value="F:phosphopantetheine binding"/>
    <property type="evidence" value="ECO:0007669"/>
    <property type="project" value="InterPro"/>
</dbReference>
<feature type="compositionally biased region" description="Polar residues" evidence="12">
    <location>
        <begin position="2482"/>
        <end position="2496"/>
    </location>
</feature>
<dbReference type="PROSITE" id="PS52019">
    <property type="entry name" value="PKS_MFAS_DH"/>
    <property type="match status" value="1"/>
</dbReference>
<dbReference type="Gene3D" id="3.30.559.10">
    <property type="entry name" value="Chloramphenicol acetyltransferase-like domain"/>
    <property type="match status" value="1"/>
</dbReference>
<gene>
    <name evidence="16" type="ORF">FHETE_7320</name>
</gene>
<protein>
    <submittedName>
        <fullName evidence="16">Polyketide synthase</fullName>
    </submittedName>
</protein>
<dbReference type="InterPro" id="IPR042104">
    <property type="entry name" value="PKS_dehydratase_sf"/>
</dbReference>
<dbReference type="InterPro" id="IPR009081">
    <property type="entry name" value="PP-bd_ACP"/>
</dbReference>
<dbReference type="CDD" id="cd05930">
    <property type="entry name" value="A_NRPS"/>
    <property type="match status" value="1"/>
</dbReference>
<evidence type="ECO:0000256" key="1">
    <source>
        <dbReference type="ARBA" id="ARBA00004685"/>
    </source>
</evidence>
<dbReference type="InterPro" id="IPR001227">
    <property type="entry name" value="Ac_transferase_dom_sf"/>
</dbReference>
<evidence type="ECO:0000313" key="17">
    <source>
        <dbReference type="Proteomes" id="UP000567885"/>
    </source>
</evidence>
<feature type="domain" description="PKS/mFAS DH" evidence="15">
    <location>
        <begin position="947"/>
        <end position="1253"/>
    </location>
</feature>
<dbReference type="Pfam" id="PF00550">
    <property type="entry name" value="PP-binding"/>
    <property type="match status" value="2"/>
</dbReference>
<dbReference type="InterPro" id="IPR018201">
    <property type="entry name" value="Ketoacyl_synth_AS"/>
</dbReference>
<feature type="domain" description="Carrier" evidence="13">
    <location>
        <begin position="3585"/>
        <end position="3664"/>
    </location>
</feature>
<feature type="domain" description="Carrier" evidence="13">
    <location>
        <begin position="2394"/>
        <end position="2475"/>
    </location>
</feature>
<dbReference type="InterPro" id="IPR020841">
    <property type="entry name" value="PKS_Beta-ketoAc_synthase_dom"/>
</dbReference>
<organism evidence="16 17">
    <name type="scientific">Fusarium heterosporum</name>
    <dbReference type="NCBI Taxonomy" id="42747"/>
    <lineage>
        <taxon>Eukaryota</taxon>
        <taxon>Fungi</taxon>
        <taxon>Dikarya</taxon>
        <taxon>Ascomycota</taxon>
        <taxon>Pezizomycotina</taxon>
        <taxon>Sordariomycetes</taxon>
        <taxon>Hypocreomycetidae</taxon>
        <taxon>Hypocreales</taxon>
        <taxon>Nectriaceae</taxon>
        <taxon>Fusarium</taxon>
        <taxon>Fusarium heterosporum species complex</taxon>
    </lineage>
</organism>
<dbReference type="InterPro" id="IPR057326">
    <property type="entry name" value="KR_dom"/>
</dbReference>
<feature type="active site" description="Proton donor; for dehydratase activity" evidence="11">
    <location>
        <position position="1158"/>
    </location>
</feature>
<dbReference type="OrthoDB" id="416786at2759"/>
<dbReference type="Pfam" id="PF00698">
    <property type="entry name" value="Acyl_transf_1"/>
    <property type="match status" value="1"/>
</dbReference>
<dbReference type="InterPro" id="IPR016039">
    <property type="entry name" value="Thiolase-like"/>
</dbReference>
<keyword evidence="9" id="KW-0511">Multifunctional enzyme</keyword>
<dbReference type="InterPro" id="IPR013120">
    <property type="entry name" value="FAR_NAD-bd"/>
</dbReference>
<dbReference type="InterPro" id="IPR020806">
    <property type="entry name" value="PKS_PP-bd"/>
</dbReference>
<feature type="region of interest" description="N-terminal hotdog fold" evidence="11">
    <location>
        <begin position="947"/>
        <end position="1082"/>
    </location>
</feature>
<dbReference type="GO" id="GO:0016491">
    <property type="term" value="F:oxidoreductase activity"/>
    <property type="evidence" value="ECO:0007669"/>
    <property type="project" value="UniProtKB-KW"/>
</dbReference>
<dbReference type="InterPro" id="IPR049551">
    <property type="entry name" value="PKS_DH_C"/>
</dbReference>
<dbReference type="SUPFAM" id="SSF47336">
    <property type="entry name" value="ACP-like"/>
    <property type="match status" value="2"/>
</dbReference>
<dbReference type="InterPro" id="IPR045851">
    <property type="entry name" value="AMP-bd_C_sf"/>
</dbReference>
<evidence type="ECO:0000259" key="14">
    <source>
        <dbReference type="PROSITE" id="PS52004"/>
    </source>
</evidence>
<dbReference type="Gene3D" id="3.40.50.720">
    <property type="entry name" value="NAD(P)-binding Rossmann-like Domain"/>
    <property type="match status" value="2"/>
</dbReference>
<dbReference type="InterPro" id="IPR001242">
    <property type="entry name" value="Condensation_dom"/>
</dbReference>
<dbReference type="SMART" id="SM00827">
    <property type="entry name" value="PKS_AT"/>
    <property type="match status" value="1"/>
</dbReference>
<dbReference type="Gene3D" id="3.40.50.150">
    <property type="entry name" value="Vaccinia Virus protein VP39"/>
    <property type="match status" value="1"/>
</dbReference>
<dbReference type="PROSITE" id="PS52004">
    <property type="entry name" value="KS3_2"/>
    <property type="match status" value="1"/>
</dbReference>
<dbReference type="InterPro" id="IPR050091">
    <property type="entry name" value="PKS_NRPS_Biosynth_Enz"/>
</dbReference>
<proteinExistence type="inferred from homology"/>
<dbReference type="Gene3D" id="3.40.47.10">
    <property type="match status" value="1"/>
</dbReference>
<dbReference type="Gene3D" id="1.10.1200.10">
    <property type="entry name" value="ACP-like"/>
    <property type="match status" value="2"/>
</dbReference>
<dbReference type="Pfam" id="PF08659">
    <property type="entry name" value="KR"/>
    <property type="match status" value="1"/>
</dbReference>
<comment type="caution">
    <text evidence="16">The sequence shown here is derived from an EMBL/GenBank/DDBJ whole genome shotgun (WGS) entry which is preliminary data.</text>
</comment>
<dbReference type="Gene3D" id="3.30.300.30">
    <property type="match status" value="1"/>
</dbReference>
<dbReference type="Gene3D" id="3.40.50.12780">
    <property type="entry name" value="N-terminal domain of ligase-like"/>
    <property type="match status" value="1"/>
</dbReference>
<evidence type="ECO:0000256" key="8">
    <source>
        <dbReference type="ARBA" id="ARBA00023002"/>
    </source>
</evidence>
<dbReference type="PROSITE" id="PS00606">
    <property type="entry name" value="KS3_1"/>
    <property type="match status" value="1"/>
</dbReference>
<dbReference type="InterPro" id="IPR014031">
    <property type="entry name" value="Ketoacyl_synth_C"/>
</dbReference>
<comment type="similarity">
    <text evidence="10">In the C-terminal section; belongs to the NRP synthetase family.</text>
</comment>
<feature type="active site" description="Proton acceptor; for dehydratase activity" evidence="11">
    <location>
        <position position="979"/>
    </location>
</feature>
<dbReference type="InterPro" id="IPR010071">
    <property type="entry name" value="AA_adenyl_dom"/>
</dbReference>
<keyword evidence="5" id="KW-0489">Methyltransferase</keyword>
<dbReference type="Proteomes" id="UP000567885">
    <property type="component" value="Unassembled WGS sequence"/>
</dbReference>
<dbReference type="Pfam" id="PF00109">
    <property type="entry name" value="ketoacyl-synt"/>
    <property type="match status" value="1"/>
</dbReference>
<dbReference type="GO" id="GO:0006633">
    <property type="term" value="P:fatty acid biosynthetic process"/>
    <property type="evidence" value="ECO:0007669"/>
    <property type="project" value="InterPro"/>
</dbReference>
<dbReference type="Pfam" id="PF16197">
    <property type="entry name" value="KAsynt_C_assoc"/>
    <property type="match status" value="1"/>
</dbReference>
<comment type="pathway">
    <text evidence="1">Mycotoxin biosynthesis.</text>
</comment>
<dbReference type="InterPro" id="IPR032821">
    <property type="entry name" value="PKS_assoc"/>
</dbReference>
<evidence type="ECO:0000256" key="9">
    <source>
        <dbReference type="ARBA" id="ARBA00023268"/>
    </source>
</evidence>
<keyword evidence="3" id="KW-0597">Phosphoprotein</keyword>
<dbReference type="InterPro" id="IPR049900">
    <property type="entry name" value="PKS_mFAS_DH"/>
</dbReference>
<dbReference type="InterPro" id="IPR023213">
    <property type="entry name" value="CAT-like_dom_sf"/>
</dbReference>
<evidence type="ECO:0000256" key="2">
    <source>
        <dbReference type="ARBA" id="ARBA00022450"/>
    </source>
</evidence>
<evidence type="ECO:0000256" key="6">
    <source>
        <dbReference type="ARBA" id="ARBA00022679"/>
    </source>
</evidence>
<dbReference type="SMART" id="SM00823">
    <property type="entry name" value="PKS_PP"/>
    <property type="match status" value="2"/>
</dbReference>
<dbReference type="InterPro" id="IPR016035">
    <property type="entry name" value="Acyl_Trfase/lysoPLipase"/>
</dbReference>
<dbReference type="GO" id="GO:0004312">
    <property type="term" value="F:fatty acid synthase activity"/>
    <property type="evidence" value="ECO:0007669"/>
    <property type="project" value="TreeGrafter"/>
</dbReference>
<dbReference type="SUPFAM" id="SSF53901">
    <property type="entry name" value="Thiolase-like"/>
    <property type="match status" value="1"/>
</dbReference>
<evidence type="ECO:0000256" key="5">
    <source>
        <dbReference type="ARBA" id="ARBA00022603"/>
    </source>
</evidence>
<dbReference type="SUPFAM" id="SSF52151">
    <property type="entry name" value="FabD/lysophospholipase-like"/>
    <property type="match status" value="1"/>
</dbReference>
<evidence type="ECO:0000313" key="16">
    <source>
        <dbReference type="EMBL" id="KAF5663828.1"/>
    </source>
</evidence>
<dbReference type="SUPFAM" id="SSF56801">
    <property type="entry name" value="Acetyl-CoA synthetase-like"/>
    <property type="match status" value="1"/>
</dbReference>
<keyword evidence="8" id="KW-0560">Oxidoreductase</keyword>
<dbReference type="GO" id="GO:0009403">
    <property type="term" value="P:toxin biosynthetic process"/>
    <property type="evidence" value="ECO:0007669"/>
    <property type="project" value="UniProtKB-ARBA"/>
</dbReference>
<dbReference type="CDD" id="cd19532">
    <property type="entry name" value="C_PKS-NRPS"/>
    <property type="match status" value="1"/>
</dbReference>
<dbReference type="SUPFAM" id="SSF51735">
    <property type="entry name" value="NAD(P)-binding Rossmann-fold domains"/>
    <property type="match status" value="2"/>
</dbReference>
<dbReference type="Pfam" id="PF02801">
    <property type="entry name" value="Ketoacyl-synt_C"/>
    <property type="match status" value="1"/>
</dbReference>
<feature type="region of interest" description="C-terminal hotdog fold" evidence="11">
    <location>
        <begin position="1099"/>
        <end position="1253"/>
    </location>
</feature>
<accession>A0A8H5WMS3</accession>
<dbReference type="InterPro" id="IPR006162">
    <property type="entry name" value="Ppantetheine_attach_site"/>
</dbReference>
<dbReference type="InterPro" id="IPR036736">
    <property type="entry name" value="ACP-like_sf"/>
</dbReference>
<dbReference type="SMART" id="SM00822">
    <property type="entry name" value="PKS_KR"/>
    <property type="match status" value="1"/>
</dbReference>
<feature type="region of interest" description="Disordered" evidence="12">
    <location>
        <begin position="2482"/>
        <end position="2537"/>
    </location>
</feature>
<dbReference type="SMART" id="SM00825">
    <property type="entry name" value="PKS_KS"/>
    <property type="match status" value="1"/>
</dbReference>
<evidence type="ECO:0000256" key="12">
    <source>
        <dbReference type="SAM" id="MobiDB-lite"/>
    </source>
</evidence>
<evidence type="ECO:0000256" key="10">
    <source>
        <dbReference type="ARBA" id="ARBA00029443"/>
    </source>
</evidence>
<keyword evidence="4" id="KW-0436">Ligase</keyword>
<dbReference type="GO" id="GO:0008168">
    <property type="term" value="F:methyltransferase activity"/>
    <property type="evidence" value="ECO:0007669"/>
    <property type="project" value="UniProtKB-KW"/>
</dbReference>
<dbReference type="Pfam" id="PF07993">
    <property type="entry name" value="NAD_binding_4"/>
    <property type="match status" value="1"/>
</dbReference>
<dbReference type="PROSITE" id="PS50075">
    <property type="entry name" value="CARRIER"/>
    <property type="match status" value="2"/>
</dbReference>
<evidence type="ECO:0000259" key="13">
    <source>
        <dbReference type="PROSITE" id="PS50075"/>
    </source>
</evidence>
<dbReference type="InterPro" id="IPR020807">
    <property type="entry name" value="PKS_DH"/>
</dbReference>
<dbReference type="SUPFAM" id="SSF53335">
    <property type="entry name" value="S-adenosyl-L-methionine-dependent methyltransferases"/>
    <property type="match status" value="1"/>
</dbReference>
<dbReference type="InterPro" id="IPR020845">
    <property type="entry name" value="AMP-binding_CS"/>
</dbReference>
<dbReference type="InterPro" id="IPR014043">
    <property type="entry name" value="Acyl_transferase_dom"/>
</dbReference>
<dbReference type="Pfam" id="PF00501">
    <property type="entry name" value="AMP-binding"/>
    <property type="match status" value="1"/>
</dbReference>
<dbReference type="InterPro" id="IPR013217">
    <property type="entry name" value="Methyltransf_12"/>
</dbReference>
<reference evidence="16 17" key="1">
    <citation type="submission" date="2020-05" db="EMBL/GenBank/DDBJ databases">
        <title>Identification and distribution of gene clusters putatively required for synthesis of sphingolipid metabolism inhibitors in phylogenetically diverse species of the filamentous fungus Fusarium.</title>
        <authorList>
            <person name="Kim H.-S."/>
            <person name="Busman M."/>
            <person name="Brown D.W."/>
            <person name="Divon H."/>
            <person name="Uhlig S."/>
            <person name="Proctor R.H."/>
        </authorList>
    </citation>
    <scope>NUCLEOTIDE SEQUENCE [LARGE SCALE GENOMIC DNA]</scope>
    <source>
        <strain evidence="16 17">NRRL 20693</strain>
    </source>
</reference>
<dbReference type="SUPFAM" id="SSF52777">
    <property type="entry name" value="CoA-dependent acyltransferases"/>
    <property type="match status" value="2"/>
</dbReference>
<feature type="compositionally biased region" description="Low complexity" evidence="12">
    <location>
        <begin position="2497"/>
        <end position="2514"/>
    </location>
</feature>
<keyword evidence="2" id="KW-0596">Phosphopantetheine</keyword>
<evidence type="ECO:0000256" key="7">
    <source>
        <dbReference type="ARBA" id="ARBA00022737"/>
    </source>
</evidence>
<dbReference type="InterPro" id="IPR016036">
    <property type="entry name" value="Malonyl_transacylase_ACP-bd"/>
</dbReference>
<keyword evidence="7" id="KW-0677">Repeat</keyword>
<dbReference type="CDD" id="cd00833">
    <property type="entry name" value="PKS"/>
    <property type="match status" value="1"/>
</dbReference>
<dbReference type="InterPro" id="IPR013968">
    <property type="entry name" value="PKS_KR"/>
</dbReference>
<evidence type="ECO:0000256" key="11">
    <source>
        <dbReference type="PROSITE-ProRule" id="PRU01363"/>
    </source>
</evidence>